<dbReference type="InterPro" id="IPR011701">
    <property type="entry name" value="MFS"/>
</dbReference>
<dbReference type="CDD" id="cd06173">
    <property type="entry name" value="MFS_MefA_like"/>
    <property type="match status" value="1"/>
</dbReference>
<dbReference type="SUPFAM" id="SSF103473">
    <property type="entry name" value="MFS general substrate transporter"/>
    <property type="match status" value="1"/>
</dbReference>
<comment type="subcellular location">
    <subcellularLocation>
        <location evidence="1">Cell membrane</location>
        <topology evidence="1">Multi-pass membrane protein</topology>
    </subcellularLocation>
</comment>
<feature type="transmembrane region" description="Helical" evidence="7">
    <location>
        <begin position="203"/>
        <end position="223"/>
    </location>
</feature>
<comment type="caution">
    <text evidence="8">The sequence shown here is derived from an EMBL/GenBank/DDBJ whole genome shotgun (WGS) entry which is preliminary data.</text>
</comment>
<feature type="transmembrane region" description="Helical" evidence="7">
    <location>
        <begin position="379"/>
        <end position="398"/>
    </location>
</feature>
<reference evidence="9" key="1">
    <citation type="journal article" date="2019" name="Int. J. Syst. Evol. Microbiol.">
        <title>The Global Catalogue of Microorganisms (GCM) 10K type strain sequencing project: providing services to taxonomists for standard genome sequencing and annotation.</title>
        <authorList>
            <consortium name="The Broad Institute Genomics Platform"/>
            <consortium name="The Broad Institute Genome Sequencing Center for Infectious Disease"/>
            <person name="Wu L."/>
            <person name="Ma J."/>
        </authorList>
    </citation>
    <scope>NUCLEOTIDE SEQUENCE [LARGE SCALE GENOMIC DNA]</scope>
    <source>
        <strain evidence="9">JCM 14549</strain>
    </source>
</reference>
<evidence type="ECO:0000256" key="2">
    <source>
        <dbReference type="ARBA" id="ARBA00022475"/>
    </source>
</evidence>
<feature type="transmembrane region" description="Helical" evidence="7">
    <location>
        <begin position="286"/>
        <end position="306"/>
    </location>
</feature>
<dbReference type="Pfam" id="PF07690">
    <property type="entry name" value="MFS_1"/>
    <property type="match status" value="1"/>
</dbReference>
<dbReference type="RefSeq" id="WP_158687165.1">
    <property type="nucleotide sequence ID" value="NZ_BAAANQ010000004.1"/>
</dbReference>
<name>A0ABP5GN59_9ACTN</name>
<feature type="transmembrane region" description="Helical" evidence="7">
    <location>
        <begin position="71"/>
        <end position="91"/>
    </location>
</feature>
<dbReference type="Gene3D" id="1.20.1250.20">
    <property type="entry name" value="MFS general substrate transporter like domains"/>
    <property type="match status" value="1"/>
</dbReference>
<evidence type="ECO:0000256" key="7">
    <source>
        <dbReference type="SAM" id="Phobius"/>
    </source>
</evidence>
<feature type="transmembrane region" description="Helical" evidence="7">
    <location>
        <begin position="253"/>
        <end position="274"/>
    </location>
</feature>
<keyword evidence="9" id="KW-1185">Reference proteome</keyword>
<evidence type="ECO:0000313" key="8">
    <source>
        <dbReference type="EMBL" id="GAA2051985.1"/>
    </source>
</evidence>
<protein>
    <submittedName>
        <fullName evidence="8">MFS transporter</fullName>
    </submittedName>
</protein>
<evidence type="ECO:0000256" key="1">
    <source>
        <dbReference type="ARBA" id="ARBA00004651"/>
    </source>
</evidence>
<feature type="transmembrane region" description="Helical" evidence="7">
    <location>
        <begin position="130"/>
        <end position="150"/>
    </location>
</feature>
<feature type="transmembrane region" description="Helical" evidence="7">
    <location>
        <begin position="171"/>
        <end position="191"/>
    </location>
</feature>
<dbReference type="EMBL" id="BAAANQ010000004">
    <property type="protein sequence ID" value="GAA2051985.1"/>
    <property type="molecule type" value="Genomic_DNA"/>
</dbReference>
<dbReference type="InterPro" id="IPR036259">
    <property type="entry name" value="MFS_trans_sf"/>
</dbReference>
<evidence type="ECO:0000256" key="5">
    <source>
        <dbReference type="ARBA" id="ARBA00023136"/>
    </source>
</evidence>
<keyword evidence="4 7" id="KW-1133">Transmembrane helix</keyword>
<sequence>MTETSKPADPDSTVSGSASDDRPGAPVSTPLRRHRPFLLLATEQAAGSVGRQVTALALPLLAITELNAGPLGAATLMALTYVPGIVLSPYIGVAVDRARLRRMLALLTGVQVLVLGSVPLAFAWSALTWTHLFTVACVSGALTATVSVALQSALPRVVSREQLMAANSVLTGARTAGMIGGPALGGALIGITDPASALLVECVAYTLGVLLFLALPAALNAPAATGVTEGSRREALREGLAVLRREPLLHRQALAAAGLNLGGGAAGALFILYATQELALPPWQLGTVYTAYSVAMGAGVLVATPLTKALGLGRTTQWCAAGAAGALFLIPAASLGLAFPVLLLYEILFGLLATVWIIAMTTARQLVTPTHLLGRVNAFLQAVLTSTLPVGALVGGALAAWTGIVPVLIGAAVVASAGAASLWFPRGLHTHADRAATTSTAGTA</sequence>
<keyword evidence="2" id="KW-1003">Cell membrane</keyword>
<evidence type="ECO:0000256" key="3">
    <source>
        <dbReference type="ARBA" id="ARBA00022692"/>
    </source>
</evidence>
<evidence type="ECO:0000313" key="9">
    <source>
        <dbReference type="Proteomes" id="UP001403094"/>
    </source>
</evidence>
<keyword evidence="5 7" id="KW-0472">Membrane</keyword>
<feature type="transmembrane region" description="Helical" evidence="7">
    <location>
        <begin position="103"/>
        <end position="124"/>
    </location>
</feature>
<dbReference type="Proteomes" id="UP001403094">
    <property type="component" value="Unassembled WGS sequence"/>
</dbReference>
<evidence type="ECO:0000256" key="4">
    <source>
        <dbReference type="ARBA" id="ARBA00022989"/>
    </source>
</evidence>
<dbReference type="PANTHER" id="PTHR23513:SF6">
    <property type="entry name" value="MAJOR FACILITATOR SUPERFAMILY ASSOCIATED DOMAIN-CONTAINING PROTEIN"/>
    <property type="match status" value="1"/>
</dbReference>
<feature type="transmembrane region" description="Helical" evidence="7">
    <location>
        <begin position="318"/>
        <end position="341"/>
    </location>
</feature>
<feature type="transmembrane region" description="Helical" evidence="7">
    <location>
        <begin position="404"/>
        <end position="424"/>
    </location>
</feature>
<organism evidence="8 9">
    <name type="scientific">Streptomyces cheonanensis</name>
    <dbReference type="NCBI Taxonomy" id="312720"/>
    <lineage>
        <taxon>Bacteria</taxon>
        <taxon>Bacillati</taxon>
        <taxon>Actinomycetota</taxon>
        <taxon>Actinomycetes</taxon>
        <taxon>Kitasatosporales</taxon>
        <taxon>Streptomycetaceae</taxon>
        <taxon>Streptomyces</taxon>
    </lineage>
</organism>
<keyword evidence="3 7" id="KW-0812">Transmembrane</keyword>
<gene>
    <name evidence="8" type="ORF">GCM10009757_25410</name>
</gene>
<proteinExistence type="predicted"/>
<feature type="transmembrane region" description="Helical" evidence="7">
    <location>
        <begin position="347"/>
        <end position="367"/>
    </location>
</feature>
<accession>A0ABP5GN59</accession>
<dbReference type="PANTHER" id="PTHR23513">
    <property type="entry name" value="INTEGRAL MEMBRANE EFFLUX PROTEIN-RELATED"/>
    <property type="match status" value="1"/>
</dbReference>
<feature type="region of interest" description="Disordered" evidence="6">
    <location>
        <begin position="1"/>
        <end position="30"/>
    </location>
</feature>
<evidence type="ECO:0000256" key="6">
    <source>
        <dbReference type="SAM" id="MobiDB-lite"/>
    </source>
</evidence>